<dbReference type="Pfam" id="PF01613">
    <property type="entry name" value="Flavin_Reduct"/>
    <property type="match status" value="1"/>
</dbReference>
<dbReference type="Gene3D" id="2.30.110.10">
    <property type="entry name" value="Electron Transport, Fmn-binding Protein, Chain A"/>
    <property type="match status" value="1"/>
</dbReference>
<feature type="domain" description="Flavin reductase like" evidence="2">
    <location>
        <begin position="40"/>
        <end position="177"/>
    </location>
</feature>
<dbReference type="InterPro" id="IPR012349">
    <property type="entry name" value="Split_barrel_FMN-bd"/>
</dbReference>
<protein>
    <submittedName>
        <fullName evidence="3">Flavin reductase domain protein FMN-binding protein</fullName>
    </submittedName>
</protein>
<dbReference type="EMBL" id="CP002631">
    <property type="protein sequence ID" value="AEB15284.1"/>
    <property type="molecule type" value="Genomic_DNA"/>
</dbReference>
<comment type="similarity">
    <text evidence="1">Belongs to the flavoredoxin family.</text>
</comment>
<dbReference type="KEGG" id="tsu:Tresu_2422"/>
<organism evidence="3 4">
    <name type="scientific">Treponema succinifaciens (strain ATCC 33096 / DSM 2489 / 6091)</name>
    <dbReference type="NCBI Taxonomy" id="869209"/>
    <lineage>
        <taxon>Bacteria</taxon>
        <taxon>Pseudomonadati</taxon>
        <taxon>Spirochaetota</taxon>
        <taxon>Spirochaetia</taxon>
        <taxon>Spirochaetales</taxon>
        <taxon>Treponemataceae</taxon>
        <taxon>Treponema</taxon>
    </lineage>
</organism>
<evidence type="ECO:0000256" key="1">
    <source>
        <dbReference type="ARBA" id="ARBA00038054"/>
    </source>
</evidence>
<dbReference type="PANTHER" id="PTHR43567:SF5">
    <property type="entry name" value="HYPOTHETICAL CYTOSOLIC PROTEIN"/>
    <property type="match status" value="1"/>
</dbReference>
<evidence type="ECO:0000313" key="3">
    <source>
        <dbReference type="EMBL" id="AEB15284.1"/>
    </source>
</evidence>
<gene>
    <name evidence="3" type="ordered locus">Tresu_2422</name>
</gene>
<dbReference type="GeneID" id="302999536"/>
<evidence type="ECO:0000313" key="4">
    <source>
        <dbReference type="Proteomes" id="UP000006852"/>
    </source>
</evidence>
<dbReference type="HOGENOM" id="CLU_102849_0_0_12"/>
<name>F2NTV2_TRES6</name>
<reference evidence="4" key="2">
    <citation type="submission" date="2011-04" db="EMBL/GenBank/DDBJ databases">
        <title>The complete genome of chromosome of Treponema succinifaciens DSM 2489.</title>
        <authorList>
            <person name="Lucas S."/>
            <person name="Copeland A."/>
            <person name="Lapidus A."/>
            <person name="Bruce D."/>
            <person name="Goodwin L."/>
            <person name="Pitluck S."/>
            <person name="Peters L."/>
            <person name="Kyrpides N."/>
            <person name="Mavromatis K."/>
            <person name="Ivanova N."/>
            <person name="Ovchinnikova G."/>
            <person name="Teshima H."/>
            <person name="Detter J.C."/>
            <person name="Tapia R."/>
            <person name="Han C."/>
            <person name="Land M."/>
            <person name="Hauser L."/>
            <person name="Markowitz V."/>
            <person name="Cheng J.-F."/>
            <person name="Hugenholtz P."/>
            <person name="Woyke T."/>
            <person name="Wu D."/>
            <person name="Gronow S."/>
            <person name="Wellnitz S."/>
            <person name="Brambilla E."/>
            <person name="Klenk H.-P."/>
            <person name="Eisen J.A."/>
        </authorList>
    </citation>
    <scope>NUCLEOTIDE SEQUENCE [LARGE SCALE GENOMIC DNA]</scope>
    <source>
        <strain evidence="4">ATCC 33096 / DSM 2489 / 6091</strain>
    </source>
</reference>
<dbReference type="RefSeq" id="WP_013702535.1">
    <property type="nucleotide sequence ID" value="NC_015385.1"/>
</dbReference>
<dbReference type="SUPFAM" id="SSF50475">
    <property type="entry name" value="FMN-binding split barrel"/>
    <property type="match status" value="1"/>
</dbReference>
<dbReference type="PANTHER" id="PTHR43567">
    <property type="entry name" value="FLAVOREDOXIN-RELATED-RELATED"/>
    <property type="match status" value="1"/>
</dbReference>
<dbReference type="GO" id="GO:0010181">
    <property type="term" value="F:FMN binding"/>
    <property type="evidence" value="ECO:0007669"/>
    <property type="project" value="InterPro"/>
</dbReference>
<dbReference type="GO" id="GO:0016646">
    <property type="term" value="F:oxidoreductase activity, acting on the CH-NH group of donors, NAD or NADP as acceptor"/>
    <property type="evidence" value="ECO:0007669"/>
    <property type="project" value="UniProtKB-ARBA"/>
</dbReference>
<evidence type="ECO:0000259" key="2">
    <source>
        <dbReference type="Pfam" id="PF01613"/>
    </source>
</evidence>
<dbReference type="eggNOG" id="COG1853">
    <property type="taxonomic scope" value="Bacteria"/>
</dbReference>
<dbReference type="Proteomes" id="UP000006852">
    <property type="component" value="Chromosome"/>
</dbReference>
<dbReference type="InterPro" id="IPR002563">
    <property type="entry name" value="Flavin_Rdtase-like_dom"/>
</dbReference>
<dbReference type="STRING" id="869209.Tresu_2422"/>
<sequence length="181" mass="20938">MLKVIKPEAILDNPFKLIGKDQMLITACTKKISDDGNIITGRPNTMTANWGGLGVLWNKNVATVYIRPSRYTKEIIDETDTFSLSFLPERYKTALDYCGCHSGRNEDKFRATKLDVEYMNGTPWIKQARLVLFCQKLYSQELDSFKFVEEKVCNQFYRKNDFHTIYIGEITKVLAESRDLK</sequence>
<accession>F2NTV2</accession>
<dbReference type="AlphaFoldDB" id="F2NTV2"/>
<reference evidence="3 4" key="1">
    <citation type="journal article" date="2011" name="Stand. Genomic Sci.">
        <title>Complete genome sequence of Treponema succinifaciens type strain (6091).</title>
        <authorList>
            <person name="Han C."/>
            <person name="Gronow S."/>
            <person name="Teshima H."/>
            <person name="Lapidus A."/>
            <person name="Nolan M."/>
            <person name="Lucas S."/>
            <person name="Hammon N."/>
            <person name="Deshpande S."/>
            <person name="Cheng J.F."/>
            <person name="Zeytun A."/>
            <person name="Tapia R."/>
            <person name="Goodwin L."/>
            <person name="Pitluck S."/>
            <person name="Liolios K."/>
            <person name="Pagani I."/>
            <person name="Ivanova N."/>
            <person name="Mavromatis K."/>
            <person name="Mikhailova N."/>
            <person name="Huntemann M."/>
            <person name="Pati A."/>
            <person name="Chen A."/>
            <person name="Palaniappan K."/>
            <person name="Land M."/>
            <person name="Hauser L."/>
            <person name="Brambilla E.M."/>
            <person name="Rohde M."/>
            <person name="Goker M."/>
            <person name="Woyke T."/>
            <person name="Bristow J."/>
            <person name="Eisen J.A."/>
            <person name="Markowitz V."/>
            <person name="Hugenholtz P."/>
            <person name="Kyrpides N.C."/>
            <person name="Klenk H.P."/>
            <person name="Detter J.C."/>
        </authorList>
    </citation>
    <scope>NUCLEOTIDE SEQUENCE [LARGE SCALE GENOMIC DNA]</scope>
    <source>
        <strain evidence="4">ATCC 33096 / DSM 2489 / 6091</strain>
    </source>
</reference>
<proteinExistence type="inferred from homology"/>
<keyword evidence="4" id="KW-1185">Reference proteome</keyword>
<dbReference type="InterPro" id="IPR052174">
    <property type="entry name" value="Flavoredoxin"/>
</dbReference>
<dbReference type="OrthoDB" id="9791490at2"/>